<evidence type="ECO:0000313" key="6">
    <source>
        <dbReference type="Proteomes" id="UP000029223"/>
    </source>
</evidence>
<reference evidence="6" key="1">
    <citation type="submission" date="2014-09" db="EMBL/GenBank/DDBJ databases">
        <title>Vibrio variabilis JCM 19239. (C206) whole genome shotgun sequence.</title>
        <authorList>
            <person name="Sawabe T."/>
            <person name="Meirelles P."/>
            <person name="Nakanishi M."/>
            <person name="Sayaka M."/>
            <person name="Hattori M."/>
            <person name="Ohkuma M."/>
        </authorList>
    </citation>
    <scope>NUCLEOTIDE SEQUENCE [LARGE SCALE GENOMIC DNA]</scope>
    <source>
        <strain evidence="6">JCM 19239</strain>
    </source>
</reference>
<organism evidence="5 6">
    <name type="scientific">Vibrio variabilis</name>
    <dbReference type="NCBI Taxonomy" id="990271"/>
    <lineage>
        <taxon>Bacteria</taxon>
        <taxon>Pseudomonadati</taxon>
        <taxon>Pseudomonadota</taxon>
        <taxon>Gammaproteobacteria</taxon>
        <taxon>Vibrionales</taxon>
        <taxon>Vibrionaceae</taxon>
        <taxon>Vibrio</taxon>
    </lineage>
</organism>
<protein>
    <submittedName>
        <fullName evidence="5">Potassium efflux system KefA protein</fullName>
    </submittedName>
</protein>
<evidence type="ECO:0000259" key="3">
    <source>
        <dbReference type="Pfam" id="PF12794"/>
    </source>
</evidence>
<evidence type="ECO:0000313" key="5">
    <source>
        <dbReference type="EMBL" id="GAL30692.1"/>
    </source>
</evidence>
<keyword evidence="6" id="KW-1185">Reference proteome</keyword>
<evidence type="ECO:0000259" key="4">
    <source>
        <dbReference type="Pfam" id="PF21088"/>
    </source>
</evidence>
<dbReference type="PANTHER" id="PTHR30347:SF1">
    <property type="entry name" value="MECHANOSENSITIVE CHANNEL MSCK"/>
    <property type="match status" value="1"/>
</dbReference>
<dbReference type="InterPro" id="IPR049142">
    <property type="entry name" value="MS_channel_1st"/>
</dbReference>
<dbReference type="SUPFAM" id="SSF82861">
    <property type="entry name" value="Mechanosensitive channel protein MscS (YggB), transmembrane region"/>
    <property type="match status" value="1"/>
</dbReference>
<dbReference type="InterPro" id="IPR052702">
    <property type="entry name" value="MscS-like_channel"/>
</dbReference>
<name>A0ABQ0JPL7_9VIBR</name>
<dbReference type="Proteomes" id="UP000029223">
    <property type="component" value="Unassembled WGS sequence"/>
</dbReference>
<feature type="transmembrane region" description="Helical" evidence="2">
    <location>
        <begin position="141"/>
        <end position="161"/>
    </location>
</feature>
<comment type="caution">
    <text evidence="5">The sequence shown here is derived from an EMBL/GenBank/DDBJ whole genome shotgun (WGS) entry which is preliminary data.</text>
</comment>
<dbReference type="InterPro" id="IPR025692">
    <property type="entry name" value="MscS_IM_dom1"/>
</dbReference>
<keyword evidence="2" id="KW-1133">Transmembrane helix</keyword>
<dbReference type="PANTHER" id="PTHR30347">
    <property type="entry name" value="POTASSIUM CHANNEL RELATED"/>
    <property type="match status" value="1"/>
</dbReference>
<sequence>MRREELIAQQKEADENREFDELRETLPEVEEQSIDSSEVSEQSLTLLRSFSVLGLLVAFLALWSNALETTSFLESIVIWEVNETTESGTRLVGVTLQSIVYALITIVVTVIAVKNLPGILELLVLRRLTLSPGTGYAVTTILRYLILMAGTMSAFTILGFQWSKLQWLVAAFGVGLGFGLQEIFANFISG</sequence>
<reference evidence="6" key="2">
    <citation type="submission" date="2014-09" db="EMBL/GenBank/DDBJ databases">
        <authorList>
            <consortium name="NBRP consortium"/>
            <person name="Sawabe T."/>
            <person name="Meirelles P."/>
            <person name="Nakanishi M."/>
            <person name="Sayaka M."/>
            <person name="Hattori M."/>
            <person name="Ohkuma M."/>
        </authorList>
    </citation>
    <scope>NUCLEOTIDE SEQUENCE [LARGE SCALE GENOMIC DNA]</scope>
    <source>
        <strain evidence="6">JCM 19239</strain>
    </source>
</reference>
<dbReference type="Gene3D" id="1.10.287.1260">
    <property type="match status" value="1"/>
</dbReference>
<dbReference type="InterPro" id="IPR011014">
    <property type="entry name" value="MscS_channel_TM-2"/>
</dbReference>
<dbReference type="Pfam" id="PF12794">
    <property type="entry name" value="MscS_TM"/>
    <property type="match status" value="1"/>
</dbReference>
<feature type="domain" description="Mechanosensitive ion channel transmembrane helices 2/3" evidence="4">
    <location>
        <begin position="140"/>
        <end position="181"/>
    </location>
</feature>
<feature type="transmembrane region" description="Helical" evidence="2">
    <location>
        <begin position="46"/>
        <end position="64"/>
    </location>
</feature>
<evidence type="ECO:0000256" key="1">
    <source>
        <dbReference type="SAM" id="MobiDB-lite"/>
    </source>
</evidence>
<evidence type="ECO:0000256" key="2">
    <source>
        <dbReference type="SAM" id="Phobius"/>
    </source>
</evidence>
<gene>
    <name evidence="5" type="ORF">JCM19239_228</name>
</gene>
<proteinExistence type="predicted"/>
<feature type="domain" description="Mechanosensitive ion channel inner membrane" evidence="3">
    <location>
        <begin position="2"/>
        <end position="79"/>
    </location>
</feature>
<accession>A0ABQ0JPL7</accession>
<dbReference type="EMBL" id="BBMS01000106">
    <property type="protein sequence ID" value="GAL30692.1"/>
    <property type="molecule type" value="Genomic_DNA"/>
</dbReference>
<dbReference type="Pfam" id="PF21088">
    <property type="entry name" value="MS_channel_1st"/>
    <property type="match status" value="1"/>
</dbReference>
<keyword evidence="2" id="KW-0812">Transmembrane</keyword>
<feature type="transmembrane region" description="Helical" evidence="2">
    <location>
        <begin position="167"/>
        <end position="188"/>
    </location>
</feature>
<keyword evidence="2" id="KW-0472">Membrane</keyword>
<feature type="transmembrane region" description="Helical" evidence="2">
    <location>
        <begin position="99"/>
        <end position="120"/>
    </location>
</feature>
<feature type="region of interest" description="Disordered" evidence="1">
    <location>
        <begin position="1"/>
        <end position="21"/>
    </location>
</feature>